<dbReference type="PANTHER" id="PTHR35011">
    <property type="entry name" value="2,3-DIKETO-L-GULONATE TRAP TRANSPORTER SMALL PERMEASE PROTEIN YIAM"/>
    <property type="match status" value="1"/>
</dbReference>
<comment type="subcellular location">
    <subcellularLocation>
        <location evidence="1 9">Cell inner membrane</location>
        <topology evidence="1 9">Multi-pass membrane protein</topology>
    </subcellularLocation>
</comment>
<evidence type="ECO:0000256" key="5">
    <source>
        <dbReference type="ARBA" id="ARBA00022692"/>
    </source>
</evidence>
<organism evidence="11 12">
    <name type="scientific">Neoaquamicrobium sediminum</name>
    <dbReference type="NCBI Taxonomy" id="1849104"/>
    <lineage>
        <taxon>Bacteria</taxon>
        <taxon>Pseudomonadati</taxon>
        <taxon>Pseudomonadota</taxon>
        <taxon>Alphaproteobacteria</taxon>
        <taxon>Hyphomicrobiales</taxon>
        <taxon>Phyllobacteriaceae</taxon>
        <taxon>Neoaquamicrobium</taxon>
    </lineage>
</organism>
<feature type="transmembrane region" description="Helical" evidence="9">
    <location>
        <begin position="55"/>
        <end position="76"/>
    </location>
</feature>
<comment type="caution">
    <text evidence="11">The sequence shown here is derived from an EMBL/GenBank/DDBJ whole genome shotgun (WGS) entry which is preliminary data.</text>
</comment>
<proteinExistence type="inferred from homology"/>
<evidence type="ECO:0000256" key="1">
    <source>
        <dbReference type="ARBA" id="ARBA00004429"/>
    </source>
</evidence>
<comment type="subunit">
    <text evidence="9">The complex comprises the extracytoplasmic solute receptor protein and the two transmembrane proteins.</text>
</comment>
<evidence type="ECO:0000256" key="4">
    <source>
        <dbReference type="ARBA" id="ARBA00022519"/>
    </source>
</evidence>
<sequence>MRRFLDALYRVAGWAAAIAIFIIFALVAIQVSARLLDVGLRLVGLQPLGIRVPSIAEICGFLLGAASFLALAHTLVTGGHIRVGVLVNRLGGGARHVVETLLGMAGAALSLYATVALARLTIRSWNFNDVSYGIVPVPLALPQGLMTVGLAVLTIALVDVTVQAWTRRVYIQSRTEA</sequence>
<evidence type="ECO:0000256" key="6">
    <source>
        <dbReference type="ARBA" id="ARBA00022989"/>
    </source>
</evidence>
<keyword evidence="6 9" id="KW-1133">Transmembrane helix</keyword>
<keyword evidence="3" id="KW-1003">Cell membrane</keyword>
<evidence type="ECO:0000256" key="8">
    <source>
        <dbReference type="ARBA" id="ARBA00038436"/>
    </source>
</evidence>
<dbReference type="RefSeq" id="WP_368804391.1">
    <property type="nucleotide sequence ID" value="NZ_JAZHFV010000006.1"/>
</dbReference>
<evidence type="ECO:0000256" key="3">
    <source>
        <dbReference type="ARBA" id="ARBA00022475"/>
    </source>
</evidence>
<dbReference type="InterPro" id="IPR007387">
    <property type="entry name" value="TRAP_DctQ"/>
</dbReference>
<feature type="transmembrane region" description="Helical" evidence="9">
    <location>
        <begin position="140"/>
        <end position="162"/>
    </location>
</feature>
<comment type="function">
    <text evidence="9">Part of the tripartite ATP-independent periplasmic (TRAP) transport system.</text>
</comment>
<evidence type="ECO:0000256" key="7">
    <source>
        <dbReference type="ARBA" id="ARBA00023136"/>
    </source>
</evidence>
<keyword evidence="2 9" id="KW-0813">Transport</keyword>
<keyword evidence="7 9" id="KW-0472">Membrane</keyword>
<feature type="transmembrane region" description="Helical" evidence="9">
    <location>
        <begin position="97"/>
        <end position="120"/>
    </location>
</feature>
<evidence type="ECO:0000256" key="9">
    <source>
        <dbReference type="RuleBase" id="RU369079"/>
    </source>
</evidence>
<name>A0ABV3WXR9_9HYPH</name>
<feature type="domain" description="Tripartite ATP-independent periplasmic transporters DctQ component" evidence="10">
    <location>
        <begin position="55"/>
        <end position="166"/>
    </location>
</feature>
<evidence type="ECO:0000313" key="12">
    <source>
        <dbReference type="Proteomes" id="UP001559025"/>
    </source>
</evidence>
<accession>A0ABV3WXR9</accession>
<dbReference type="PANTHER" id="PTHR35011:SF10">
    <property type="entry name" value="TRAP TRANSPORTER SMALL PERMEASE PROTEIN"/>
    <property type="match status" value="1"/>
</dbReference>
<evidence type="ECO:0000259" key="10">
    <source>
        <dbReference type="Pfam" id="PF04290"/>
    </source>
</evidence>
<dbReference type="EMBL" id="JAZHFV010000006">
    <property type="protein sequence ID" value="MEX4009475.1"/>
    <property type="molecule type" value="Genomic_DNA"/>
</dbReference>
<dbReference type="Pfam" id="PF04290">
    <property type="entry name" value="DctQ"/>
    <property type="match status" value="1"/>
</dbReference>
<comment type="similarity">
    <text evidence="8 9">Belongs to the TRAP transporter small permease family.</text>
</comment>
<keyword evidence="12" id="KW-1185">Reference proteome</keyword>
<evidence type="ECO:0000256" key="2">
    <source>
        <dbReference type="ARBA" id="ARBA00022448"/>
    </source>
</evidence>
<evidence type="ECO:0000313" key="11">
    <source>
        <dbReference type="EMBL" id="MEX4009475.1"/>
    </source>
</evidence>
<dbReference type="InterPro" id="IPR055348">
    <property type="entry name" value="DctQ"/>
</dbReference>
<feature type="transmembrane region" description="Helical" evidence="9">
    <location>
        <begin position="12"/>
        <end position="35"/>
    </location>
</feature>
<dbReference type="Proteomes" id="UP001559025">
    <property type="component" value="Unassembled WGS sequence"/>
</dbReference>
<gene>
    <name evidence="11" type="ORF">V1479_19350</name>
</gene>
<keyword evidence="5 9" id="KW-0812">Transmembrane</keyword>
<reference evidence="11 12" key="1">
    <citation type="submission" date="2024-01" db="EMBL/GenBank/DDBJ databases">
        <title>New evidence supports the origin of RcGTA from prophage.</title>
        <authorList>
            <person name="Xu Y."/>
            <person name="Liu B."/>
            <person name="Chen F."/>
        </authorList>
    </citation>
    <scope>NUCLEOTIDE SEQUENCE [LARGE SCALE GENOMIC DNA]</scope>
    <source>
        <strain evidence="11 12">CBW1107-2</strain>
    </source>
</reference>
<protein>
    <recommendedName>
        <fullName evidence="9">TRAP transporter small permease protein</fullName>
    </recommendedName>
</protein>
<keyword evidence="4 9" id="KW-0997">Cell inner membrane</keyword>